<reference evidence="3" key="1">
    <citation type="submission" date="2017-04" db="EMBL/GenBank/DDBJ databases">
        <authorList>
            <person name="Varghese N."/>
            <person name="Submissions S."/>
        </authorList>
    </citation>
    <scope>NUCLEOTIDE SEQUENCE [LARGE SCALE GENOMIC DNA]</scope>
    <source>
        <strain evidence="3">CGMCC 1.12708</strain>
    </source>
</reference>
<evidence type="ECO:0000256" key="1">
    <source>
        <dbReference type="SAM" id="Phobius"/>
    </source>
</evidence>
<dbReference type="RefSeq" id="WP_084017601.1">
    <property type="nucleotide sequence ID" value="NZ_FWXS01000006.1"/>
</dbReference>
<dbReference type="EMBL" id="FWXS01000006">
    <property type="protein sequence ID" value="SMC71317.1"/>
    <property type="molecule type" value="Genomic_DNA"/>
</dbReference>
<keyword evidence="1" id="KW-1133">Transmembrane helix</keyword>
<dbReference type="OrthoDB" id="1444767at2"/>
<accession>A0A1W2BE82</accession>
<evidence type="ECO:0000313" key="2">
    <source>
        <dbReference type="EMBL" id="SMC71317.1"/>
    </source>
</evidence>
<keyword evidence="1" id="KW-0472">Membrane</keyword>
<dbReference type="Proteomes" id="UP000192393">
    <property type="component" value="Unassembled WGS sequence"/>
</dbReference>
<feature type="transmembrane region" description="Helical" evidence="1">
    <location>
        <begin position="16"/>
        <end position="36"/>
    </location>
</feature>
<sequence>MSEKKRNKESRKWKRFYWLMVFSIFAALILMVRFVLNTSKIYVDKAMPINPYYIEWKVENDGLLRLNDPYYLQTKHRFIRDNLDKLKLDTAIYNPLIVHSKTGGTLIDIEQPYLLWKKANNDTIHVLKNNILLNFKYTTLD</sequence>
<gene>
    <name evidence="2" type="ORF">SAMN06296427_106116</name>
</gene>
<keyword evidence="3" id="KW-1185">Reference proteome</keyword>
<organism evidence="2 3">
    <name type="scientific">Moheibacter sediminis</name>
    <dbReference type="NCBI Taxonomy" id="1434700"/>
    <lineage>
        <taxon>Bacteria</taxon>
        <taxon>Pseudomonadati</taxon>
        <taxon>Bacteroidota</taxon>
        <taxon>Flavobacteriia</taxon>
        <taxon>Flavobacteriales</taxon>
        <taxon>Weeksellaceae</taxon>
        <taxon>Moheibacter</taxon>
    </lineage>
</organism>
<evidence type="ECO:0000313" key="3">
    <source>
        <dbReference type="Proteomes" id="UP000192393"/>
    </source>
</evidence>
<protein>
    <submittedName>
        <fullName evidence="2">Uncharacterized protein</fullName>
    </submittedName>
</protein>
<keyword evidence="1" id="KW-0812">Transmembrane</keyword>
<proteinExistence type="predicted"/>
<dbReference type="AlphaFoldDB" id="A0A1W2BE82"/>
<name>A0A1W2BE82_9FLAO</name>